<dbReference type="Pfam" id="PF13522">
    <property type="entry name" value="GATase_6"/>
    <property type="match status" value="1"/>
</dbReference>
<feature type="compositionally biased region" description="Polar residues" evidence="11">
    <location>
        <begin position="81"/>
        <end position="97"/>
    </location>
</feature>
<evidence type="ECO:0000256" key="2">
    <source>
        <dbReference type="ARBA" id="ARBA00004496"/>
    </source>
</evidence>
<comment type="function">
    <text evidence="10">Catalyzes the first step in hexosamine metabolism, converting fructose-6P into glucosamine-6P using glutamine as a nitrogen source.</text>
</comment>
<reference evidence="14" key="1">
    <citation type="submission" date="2020-10" db="EMBL/GenBank/DDBJ databases">
        <authorList>
            <person name="Gilroy R."/>
        </authorList>
    </citation>
    <scope>NUCLEOTIDE SEQUENCE</scope>
    <source>
        <strain evidence="14">ChiSjej5B23-6657</strain>
    </source>
</reference>
<dbReference type="InterPro" id="IPR005855">
    <property type="entry name" value="GFAT"/>
</dbReference>
<dbReference type="InterPro" id="IPR029055">
    <property type="entry name" value="Ntn_hydrolases_N"/>
</dbReference>
<evidence type="ECO:0000259" key="12">
    <source>
        <dbReference type="PROSITE" id="PS51278"/>
    </source>
</evidence>
<keyword evidence="9" id="KW-0315">Glutamine amidotransferase</keyword>
<dbReference type="NCBIfam" id="NF001484">
    <property type="entry name" value="PRK00331.1"/>
    <property type="match status" value="1"/>
</dbReference>
<dbReference type="CDD" id="cd05008">
    <property type="entry name" value="SIS_GlmS_GlmD_1"/>
    <property type="match status" value="1"/>
</dbReference>
<dbReference type="FunFam" id="3.40.50.10490:FF:000001">
    <property type="entry name" value="Glutamine--fructose-6-phosphate aminotransferase [isomerizing]"/>
    <property type="match status" value="1"/>
</dbReference>
<dbReference type="CDD" id="cd05009">
    <property type="entry name" value="SIS_GlmS_GlmD_2"/>
    <property type="match status" value="1"/>
</dbReference>
<comment type="subcellular location">
    <subcellularLocation>
        <location evidence="2 10">Cytoplasm</location>
    </subcellularLocation>
</comment>
<dbReference type="Pfam" id="PF01380">
    <property type="entry name" value="SIS"/>
    <property type="match status" value="2"/>
</dbReference>
<dbReference type="InterPro" id="IPR001347">
    <property type="entry name" value="SIS_dom"/>
</dbReference>
<dbReference type="PROSITE" id="PS51278">
    <property type="entry name" value="GATASE_TYPE_2"/>
    <property type="match status" value="1"/>
</dbReference>
<name>A0A9D1EB87_9FIRM</name>
<evidence type="ECO:0000256" key="3">
    <source>
        <dbReference type="ARBA" id="ARBA00012916"/>
    </source>
</evidence>
<dbReference type="PANTHER" id="PTHR10937:SF0">
    <property type="entry name" value="GLUTAMINE--FRUCTOSE-6-PHOSPHATE TRANSAMINASE (ISOMERIZING)"/>
    <property type="match status" value="1"/>
</dbReference>
<reference evidence="14" key="2">
    <citation type="journal article" date="2021" name="PeerJ">
        <title>Extensive microbial diversity within the chicken gut microbiome revealed by metagenomics and culture.</title>
        <authorList>
            <person name="Gilroy R."/>
            <person name="Ravi A."/>
            <person name="Getino M."/>
            <person name="Pursley I."/>
            <person name="Horton D.L."/>
            <person name="Alikhan N.F."/>
            <person name="Baker D."/>
            <person name="Gharbi K."/>
            <person name="Hall N."/>
            <person name="Watson M."/>
            <person name="Adriaenssens E.M."/>
            <person name="Foster-Nyarko E."/>
            <person name="Jarju S."/>
            <person name="Secka A."/>
            <person name="Antonio M."/>
            <person name="Oren A."/>
            <person name="Chaudhuri R.R."/>
            <person name="La Ragione R."/>
            <person name="Hildebrand F."/>
            <person name="Pallen M.J."/>
        </authorList>
    </citation>
    <scope>NUCLEOTIDE SEQUENCE</scope>
    <source>
        <strain evidence="14">ChiSjej5B23-6657</strain>
    </source>
</reference>
<dbReference type="InterPro" id="IPR035466">
    <property type="entry name" value="GlmS/AgaS_SIS"/>
</dbReference>
<keyword evidence="5 10" id="KW-0963">Cytoplasm</keyword>
<evidence type="ECO:0000256" key="1">
    <source>
        <dbReference type="ARBA" id="ARBA00001031"/>
    </source>
</evidence>
<evidence type="ECO:0000256" key="7">
    <source>
        <dbReference type="ARBA" id="ARBA00022679"/>
    </source>
</evidence>
<feature type="region of interest" description="Disordered" evidence="11">
    <location>
        <begin position="79"/>
        <end position="98"/>
    </location>
</feature>
<dbReference type="GO" id="GO:0006002">
    <property type="term" value="P:fructose 6-phosphate metabolic process"/>
    <property type="evidence" value="ECO:0007669"/>
    <property type="project" value="TreeGrafter"/>
</dbReference>
<dbReference type="InterPro" id="IPR035490">
    <property type="entry name" value="GlmS/FrlB_SIS"/>
</dbReference>
<dbReference type="SUPFAM" id="SSF56235">
    <property type="entry name" value="N-terminal nucleophile aminohydrolases (Ntn hydrolases)"/>
    <property type="match status" value="1"/>
</dbReference>
<evidence type="ECO:0000256" key="4">
    <source>
        <dbReference type="ARBA" id="ARBA00016090"/>
    </source>
</evidence>
<accession>A0A9D1EB87</accession>
<dbReference type="SUPFAM" id="SSF53697">
    <property type="entry name" value="SIS domain"/>
    <property type="match status" value="1"/>
</dbReference>
<dbReference type="GO" id="GO:0005975">
    <property type="term" value="P:carbohydrate metabolic process"/>
    <property type="evidence" value="ECO:0007669"/>
    <property type="project" value="UniProtKB-UniRule"/>
</dbReference>
<protein>
    <recommendedName>
        <fullName evidence="4 10">Glutamine--fructose-6-phosphate aminotransferase [isomerizing]</fullName>
        <ecNumber evidence="3 10">2.6.1.16</ecNumber>
    </recommendedName>
    <alternativeName>
        <fullName evidence="10">D-fructose-6-phosphate amidotransferase</fullName>
    </alternativeName>
    <alternativeName>
        <fullName evidence="10">GFAT</fullName>
    </alternativeName>
    <alternativeName>
        <fullName evidence="10">Glucosamine-6-phosphate synthase</fullName>
    </alternativeName>
    <alternativeName>
        <fullName evidence="10">Hexosephosphate aminotransferase</fullName>
    </alternativeName>
    <alternativeName>
        <fullName evidence="10">L-glutamine--D-fructose-6-phosphate amidotransferase</fullName>
    </alternativeName>
</protein>
<sequence length="622" mass="68322">MCGIVGFTGHQQAAPILLEGLSKLEYRGYDSAGLAVRDGENLAEVVKSTGKLRNLAEKTNDGLAIHGTCGIGHTRWATHGEPSQTNAHPHVSGNCTRSGSGPVESGVVGVHNGIIENYQELKDKLLRHGYTFYSQTDTEVLIKLVDYYYKKYQAGPIDAINKTLVRVRGSYALEVMFTDYPGEIFVARKDSPMIIGVAGGETYVASDVPAILKYTRNVYYIGNLQLARLRPGQAIFYDLNGDEIEIEPTEITFSAEAAEKGGYEHFMMKEIHEQPKAVSDTLNSVLKEDRIDLSEVGLTDEEIQNISQIYIVACGSAWHVGMAAQYIFEDMAELPVRVELASEFRYRRMPLDSNALVVIISQSGETADSLAALREAKAKGLKTMGIVNVVGSSIAREADRVFYTLAGPEIAVATTKAYSAQLIACDTLAVQFGKVRGKLTEEQYGELIAKLRLLPEKMSRLLEEKERIQWFAAKFASAKDVFFVGRGIDYAIGLEGSLKMKEISYIHSEAYAAGELKHGTISLIEDGTLVIGLLTQQDLYEKTISNMVECKSRGAYLMGLTTYGNYGVEDTADFTVYIPKTDEHFAASLAVIPLQLLGYYLSVARGLDVDKPRNLAKSVTVE</sequence>
<evidence type="ECO:0000259" key="13">
    <source>
        <dbReference type="PROSITE" id="PS51464"/>
    </source>
</evidence>
<dbReference type="GO" id="GO:0097367">
    <property type="term" value="F:carbohydrate derivative binding"/>
    <property type="evidence" value="ECO:0007669"/>
    <property type="project" value="InterPro"/>
</dbReference>
<feature type="active site" description="Nucleophile; for GATase activity" evidence="10">
    <location>
        <position position="2"/>
    </location>
</feature>
<dbReference type="Gene3D" id="3.40.50.10490">
    <property type="entry name" value="Glucose-6-phosphate isomerase like protein, domain 1"/>
    <property type="match status" value="2"/>
</dbReference>
<dbReference type="GO" id="GO:0006487">
    <property type="term" value="P:protein N-linked glycosylation"/>
    <property type="evidence" value="ECO:0007669"/>
    <property type="project" value="TreeGrafter"/>
</dbReference>
<evidence type="ECO:0000313" key="15">
    <source>
        <dbReference type="Proteomes" id="UP000823912"/>
    </source>
</evidence>
<dbReference type="GO" id="GO:0006047">
    <property type="term" value="P:UDP-N-acetylglucosamine metabolic process"/>
    <property type="evidence" value="ECO:0007669"/>
    <property type="project" value="TreeGrafter"/>
</dbReference>
<dbReference type="EMBL" id="DVHM01000166">
    <property type="protein sequence ID" value="HIR71548.1"/>
    <property type="molecule type" value="Genomic_DNA"/>
</dbReference>
<dbReference type="Proteomes" id="UP000823912">
    <property type="component" value="Unassembled WGS sequence"/>
</dbReference>
<comment type="catalytic activity">
    <reaction evidence="1 10">
        <text>D-fructose 6-phosphate + L-glutamine = D-glucosamine 6-phosphate + L-glutamate</text>
        <dbReference type="Rhea" id="RHEA:13237"/>
        <dbReference type="ChEBI" id="CHEBI:29985"/>
        <dbReference type="ChEBI" id="CHEBI:58359"/>
        <dbReference type="ChEBI" id="CHEBI:58725"/>
        <dbReference type="ChEBI" id="CHEBI:61527"/>
        <dbReference type="EC" id="2.6.1.16"/>
    </reaction>
</comment>
<dbReference type="EC" id="2.6.1.16" evidence="3 10"/>
<evidence type="ECO:0000256" key="11">
    <source>
        <dbReference type="SAM" id="MobiDB-lite"/>
    </source>
</evidence>
<dbReference type="InterPro" id="IPR047084">
    <property type="entry name" value="GFAT_N"/>
</dbReference>
<organism evidence="14 15">
    <name type="scientific">Candidatus Pullilachnospira gallistercoris</name>
    <dbReference type="NCBI Taxonomy" id="2840911"/>
    <lineage>
        <taxon>Bacteria</taxon>
        <taxon>Bacillati</taxon>
        <taxon>Bacillota</taxon>
        <taxon>Clostridia</taxon>
        <taxon>Lachnospirales</taxon>
        <taxon>Lachnospiraceae</taxon>
        <taxon>Lachnospiraceae incertae sedis</taxon>
        <taxon>Candidatus Pullilachnospira</taxon>
    </lineage>
</organism>
<dbReference type="AlphaFoldDB" id="A0A9D1EB87"/>
<feature type="active site" description="For Fru-6P isomerization activity" evidence="10">
    <location>
        <position position="617"/>
    </location>
</feature>
<dbReference type="FunFam" id="3.60.20.10:FF:000006">
    <property type="entry name" value="Glutamine--fructose-6-phosphate aminotransferase [isomerizing]"/>
    <property type="match status" value="1"/>
</dbReference>
<keyword evidence="6 10" id="KW-0032">Aminotransferase</keyword>
<gene>
    <name evidence="10 14" type="primary">glmS</name>
    <name evidence="14" type="ORF">IAA55_09740</name>
</gene>
<evidence type="ECO:0000313" key="14">
    <source>
        <dbReference type="EMBL" id="HIR71548.1"/>
    </source>
</evidence>
<proteinExistence type="inferred from homology"/>
<dbReference type="NCBIfam" id="TIGR01135">
    <property type="entry name" value="glmS"/>
    <property type="match status" value="1"/>
</dbReference>
<evidence type="ECO:0000256" key="10">
    <source>
        <dbReference type="HAMAP-Rule" id="MF_00164"/>
    </source>
</evidence>
<feature type="domain" description="Glutamine amidotransferase type-2" evidence="12">
    <location>
        <begin position="2"/>
        <end position="240"/>
    </location>
</feature>
<keyword evidence="8" id="KW-0677">Repeat</keyword>
<comment type="subunit">
    <text evidence="10">Homodimer.</text>
</comment>
<keyword evidence="7 10" id="KW-0808">Transferase</keyword>
<dbReference type="Gene3D" id="3.60.20.10">
    <property type="entry name" value="Glutamine Phosphoribosylpyrophosphate, subunit 1, domain 1"/>
    <property type="match status" value="1"/>
</dbReference>
<evidence type="ECO:0000256" key="6">
    <source>
        <dbReference type="ARBA" id="ARBA00022576"/>
    </source>
</evidence>
<dbReference type="GO" id="GO:0005829">
    <property type="term" value="C:cytosol"/>
    <property type="evidence" value="ECO:0007669"/>
    <property type="project" value="TreeGrafter"/>
</dbReference>
<evidence type="ECO:0000256" key="8">
    <source>
        <dbReference type="ARBA" id="ARBA00022737"/>
    </source>
</evidence>
<dbReference type="CDD" id="cd00714">
    <property type="entry name" value="GFAT"/>
    <property type="match status" value="1"/>
</dbReference>
<evidence type="ECO:0000256" key="5">
    <source>
        <dbReference type="ARBA" id="ARBA00022490"/>
    </source>
</evidence>
<feature type="domain" description="SIS" evidence="13">
    <location>
        <begin position="299"/>
        <end position="438"/>
    </location>
</feature>
<dbReference type="PROSITE" id="PS51464">
    <property type="entry name" value="SIS"/>
    <property type="match status" value="2"/>
</dbReference>
<feature type="domain" description="SIS" evidence="13">
    <location>
        <begin position="471"/>
        <end position="612"/>
    </location>
</feature>
<dbReference type="InterPro" id="IPR017932">
    <property type="entry name" value="GATase_2_dom"/>
</dbReference>
<evidence type="ECO:0000256" key="9">
    <source>
        <dbReference type="ARBA" id="ARBA00022962"/>
    </source>
</evidence>
<dbReference type="GO" id="GO:0004360">
    <property type="term" value="F:glutamine-fructose-6-phosphate transaminase (isomerizing) activity"/>
    <property type="evidence" value="ECO:0007669"/>
    <property type="project" value="UniProtKB-UniRule"/>
</dbReference>
<comment type="caution">
    <text evidence="14">The sequence shown here is derived from an EMBL/GenBank/DDBJ whole genome shotgun (WGS) entry which is preliminary data.</text>
</comment>
<dbReference type="InterPro" id="IPR046348">
    <property type="entry name" value="SIS_dom_sf"/>
</dbReference>
<dbReference type="HAMAP" id="MF_00164">
    <property type="entry name" value="GlmS"/>
    <property type="match status" value="1"/>
</dbReference>
<dbReference type="PANTHER" id="PTHR10937">
    <property type="entry name" value="GLUCOSAMINE--FRUCTOSE-6-PHOSPHATE AMINOTRANSFERASE, ISOMERIZING"/>
    <property type="match status" value="1"/>
</dbReference>
<feature type="initiator methionine" description="Removed" evidence="10">
    <location>
        <position position="1"/>
    </location>
</feature>